<dbReference type="Proteomes" id="UP000270094">
    <property type="component" value="Unassembled WGS sequence"/>
</dbReference>
<dbReference type="EMBL" id="UYYB01098176">
    <property type="protein sequence ID" value="VDM76989.1"/>
    <property type="molecule type" value="Genomic_DNA"/>
</dbReference>
<keyword evidence="2" id="KW-1185">Reference proteome</keyword>
<dbReference type="OrthoDB" id="410104at2759"/>
<proteinExistence type="predicted"/>
<sequence length="237" mass="27319">MPRTRKFERISKATKDLLERRRALRLELTASHLERLPLPLWRNTKILSAEVCAAIHTTKAATVLGPDHVSVDLLRARGHRLHEILVEHLTSYLQKGSPTSGEPPEQSFFIRWITSRQFEDHRGLPKVPPTFRPNLLVHEKAFGSEETNVILWALIDQGVDPSYVRTLADYYREPLYNGTAFPSKGIRQGDTVSPKLFTVALQWVMKSLEWNESGIRFDGRFSRTFCGRHCSLFEKYH</sequence>
<evidence type="ECO:0000313" key="1">
    <source>
        <dbReference type="EMBL" id="VDM76989.1"/>
    </source>
</evidence>
<gene>
    <name evidence="1" type="ORF">SVUK_LOCUS11987</name>
</gene>
<dbReference type="AlphaFoldDB" id="A0A3P7JAJ1"/>
<reference evidence="1 2" key="1">
    <citation type="submission" date="2018-11" db="EMBL/GenBank/DDBJ databases">
        <authorList>
            <consortium name="Pathogen Informatics"/>
        </authorList>
    </citation>
    <scope>NUCLEOTIDE SEQUENCE [LARGE SCALE GENOMIC DNA]</scope>
</reference>
<name>A0A3P7JAJ1_STRVU</name>
<protein>
    <recommendedName>
        <fullName evidence="3">Reverse transcriptase domain-containing protein</fullName>
    </recommendedName>
</protein>
<accession>A0A3P7JAJ1</accession>
<evidence type="ECO:0008006" key="3">
    <source>
        <dbReference type="Google" id="ProtNLM"/>
    </source>
</evidence>
<organism evidence="1 2">
    <name type="scientific">Strongylus vulgaris</name>
    <name type="common">Blood worm</name>
    <dbReference type="NCBI Taxonomy" id="40348"/>
    <lineage>
        <taxon>Eukaryota</taxon>
        <taxon>Metazoa</taxon>
        <taxon>Ecdysozoa</taxon>
        <taxon>Nematoda</taxon>
        <taxon>Chromadorea</taxon>
        <taxon>Rhabditida</taxon>
        <taxon>Rhabditina</taxon>
        <taxon>Rhabditomorpha</taxon>
        <taxon>Strongyloidea</taxon>
        <taxon>Strongylidae</taxon>
        <taxon>Strongylus</taxon>
    </lineage>
</organism>
<evidence type="ECO:0000313" key="2">
    <source>
        <dbReference type="Proteomes" id="UP000270094"/>
    </source>
</evidence>